<evidence type="ECO:0000313" key="5">
    <source>
        <dbReference type="EMBL" id="TDH35910.1"/>
    </source>
</evidence>
<dbReference type="SMART" id="SM00418">
    <property type="entry name" value="HTH_ARSR"/>
    <property type="match status" value="1"/>
</dbReference>
<dbReference type="EMBL" id="SMSI01000002">
    <property type="protein sequence ID" value="TDH35910.1"/>
    <property type="molecule type" value="Genomic_DNA"/>
</dbReference>
<sequence length="118" mass="12409">MKHHSAARSTCSDPDDQLLARQLAALSHPARLALLRCLGERDACCVKDLVGRVGLAQSTVSQHIRTLLDAGLVTYTPDRQASRYSLNSEALSAVAGSLDQIVQSVCSGCCGGKGRTGT</sequence>
<organism evidence="5 6">
    <name type="scientific">Pseudohoeflea suaedae</name>
    <dbReference type="NCBI Taxonomy" id="877384"/>
    <lineage>
        <taxon>Bacteria</taxon>
        <taxon>Pseudomonadati</taxon>
        <taxon>Pseudomonadota</taxon>
        <taxon>Alphaproteobacteria</taxon>
        <taxon>Hyphomicrobiales</taxon>
        <taxon>Rhizobiaceae</taxon>
        <taxon>Pseudohoeflea</taxon>
    </lineage>
</organism>
<dbReference type="Pfam" id="PF01022">
    <property type="entry name" value="HTH_5"/>
    <property type="match status" value="1"/>
</dbReference>
<dbReference type="GO" id="GO:0003677">
    <property type="term" value="F:DNA binding"/>
    <property type="evidence" value="ECO:0007669"/>
    <property type="project" value="UniProtKB-KW"/>
</dbReference>
<dbReference type="InterPro" id="IPR051011">
    <property type="entry name" value="Metal_resp_trans_reg"/>
</dbReference>
<dbReference type="PANTHER" id="PTHR43132">
    <property type="entry name" value="ARSENICAL RESISTANCE OPERON REPRESSOR ARSR-RELATED"/>
    <property type="match status" value="1"/>
</dbReference>
<keyword evidence="2" id="KW-0238">DNA-binding</keyword>
<gene>
    <name evidence="5" type="ORF">E2A64_11395</name>
</gene>
<dbReference type="InterPro" id="IPR036390">
    <property type="entry name" value="WH_DNA-bd_sf"/>
</dbReference>
<dbReference type="CDD" id="cd00090">
    <property type="entry name" value="HTH_ARSR"/>
    <property type="match status" value="1"/>
</dbReference>
<reference evidence="5 6" key="1">
    <citation type="journal article" date="2013" name="Int. J. Syst. Evol. Microbiol.">
        <title>Hoeflea suaedae sp. nov., an endophytic bacterium isolated from the root of the halophyte Suaeda maritima.</title>
        <authorList>
            <person name="Chung E.J."/>
            <person name="Park J.A."/>
            <person name="Pramanik P."/>
            <person name="Bibi F."/>
            <person name="Jeon C.O."/>
            <person name="Chung Y.R."/>
        </authorList>
    </citation>
    <scope>NUCLEOTIDE SEQUENCE [LARGE SCALE GENOMIC DNA]</scope>
    <source>
        <strain evidence="5 6">YC6898</strain>
    </source>
</reference>
<proteinExistence type="predicted"/>
<dbReference type="Proteomes" id="UP000295131">
    <property type="component" value="Unassembled WGS sequence"/>
</dbReference>
<evidence type="ECO:0000259" key="4">
    <source>
        <dbReference type="PROSITE" id="PS50987"/>
    </source>
</evidence>
<evidence type="ECO:0000256" key="1">
    <source>
        <dbReference type="ARBA" id="ARBA00023015"/>
    </source>
</evidence>
<evidence type="ECO:0000256" key="2">
    <source>
        <dbReference type="ARBA" id="ARBA00023125"/>
    </source>
</evidence>
<keyword evidence="3" id="KW-0804">Transcription</keyword>
<protein>
    <submittedName>
        <fullName evidence="5">Transcriptional regulator</fullName>
    </submittedName>
</protein>
<dbReference type="GO" id="GO:0003700">
    <property type="term" value="F:DNA-binding transcription factor activity"/>
    <property type="evidence" value="ECO:0007669"/>
    <property type="project" value="InterPro"/>
</dbReference>
<evidence type="ECO:0000313" key="6">
    <source>
        <dbReference type="Proteomes" id="UP000295131"/>
    </source>
</evidence>
<dbReference type="SUPFAM" id="SSF46785">
    <property type="entry name" value="Winged helix' DNA-binding domain"/>
    <property type="match status" value="1"/>
</dbReference>
<dbReference type="InterPro" id="IPR001845">
    <property type="entry name" value="HTH_ArsR_DNA-bd_dom"/>
</dbReference>
<dbReference type="RefSeq" id="WP_133284610.1">
    <property type="nucleotide sequence ID" value="NZ_SMSI01000002.1"/>
</dbReference>
<keyword evidence="6" id="KW-1185">Reference proteome</keyword>
<dbReference type="PANTHER" id="PTHR43132:SF2">
    <property type="entry name" value="ARSENICAL RESISTANCE OPERON REPRESSOR ARSR-RELATED"/>
    <property type="match status" value="1"/>
</dbReference>
<dbReference type="InterPro" id="IPR036388">
    <property type="entry name" value="WH-like_DNA-bd_sf"/>
</dbReference>
<name>A0A4R5PJQ3_9HYPH</name>
<keyword evidence="1" id="KW-0805">Transcription regulation</keyword>
<dbReference type="AlphaFoldDB" id="A0A4R5PJQ3"/>
<dbReference type="PRINTS" id="PR00778">
    <property type="entry name" value="HTHARSR"/>
</dbReference>
<dbReference type="InterPro" id="IPR011991">
    <property type="entry name" value="ArsR-like_HTH"/>
</dbReference>
<dbReference type="PROSITE" id="PS50987">
    <property type="entry name" value="HTH_ARSR_2"/>
    <property type="match status" value="1"/>
</dbReference>
<accession>A0A4R5PJQ3</accession>
<feature type="domain" description="HTH arsR-type" evidence="4">
    <location>
        <begin position="11"/>
        <end position="106"/>
    </location>
</feature>
<comment type="caution">
    <text evidence="5">The sequence shown here is derived from an EMBL/GenBank/DDBJ whole genome shotgun (WGS) entry which is preliminary data.</text>
</comment>
<dbReference type="NCBIfam" id="NF033788">
    <property type="entry name" value="HTH_metalloreg"/>
    <property type="match status" value="1"/>
</dbReference>
<dbReference type="Gene3D" id="1.10.10.10">
    <property type="entry name" value="Winged helix-like DNA-binding domain superfamily/Winged helix DNA-binding domain"/>
    <property type="match status" value="1"/>
</dbReference>
<dbReference type="OrthoDB" id="9804742at2"/>
<evidence type="ECO:0000256" key="3">
    <source>
        <dbReference type="ARBA" id="ARBA00023163"/>
    </source>
</evidence>